<evidence type="ECO:0000313" key="1">
    <source>
        <dbReference type="EMBL" id="RDU73250.1"/>
    </source>
</evidence>
<keyword evidence="2" id="KW-1185">Reference proteome</keyword>
<name>A0A3D8J7J6_9HELI</name>
<dbReference type="EMBL" id="NXLX01000012">
    <property type="protein sequence ID" value="RDU73250.1"/>
    <property type="molecule type" value="Genomic_DNA"/>
</dbReference>
<dbReference type="OrthoDB" id="5372242at2"/>
<proteinExistence type="predicted"/>
<sequence>MREIKHILEEKIQHLHLLPRRFGIKKGKNILFGPPKSGKTSLSLFISKTLKNTIYIDCIDPRNDIDNLKNQILKSFLEKKIDLLILDNYKPIFILPNIENILIILNSKQIPSDDLQLQNFSLKSIMPLTFEEYIGFSNSSEDINQLFNRFIKDGNSPEMLHSLEFQKISKKQNNMKLFFQEDYDLFALLLQFQSQKITVNQFYTYSKRFLKVSKDKVYALLTRLQNNHFIFLIPCADSINKTKKLYFYDFSLPYAHSPNPNFQAIFENMVFLELYSQYQEQIFYSQNAHFCINETIFFAIPFPNQQNIDTILKNNPYKKIIIIAINKIQKSQCQVIDFVSFALKEYVD</sequence>
<dbReference type="RefSeq" id="WP_115579254.1">
    <property type="nucleotide sequence ID" value="NZ_NXLX01000012.1"/>
</dbReference>
<gene>
    <name evidence="1" type="ORF">CQA57_05625</name>
</gene>
<organism evidence="1 2">
    <name type="scientific">Helicobacter anseris</name>
    <dbReference type="NCBI Taxonomy" id="375926"/>
    <lineage>
        <taxon>Bacteria</taxon>
        <taxon>Pseudomonadati</taxon>
        <taxon>Campylobacterota</taxon>
        <taxon>Epsilonproteobacteria</taxon>
        <taxon>Campylobacterales</taxon>
        <taxon>Helicobacteraceae</taxon>
        <taxon>Helicobacter</taxon>
    </lineage>
</organism>
<dbReference type="PANTHER" id="PTHR33295:SF18">
    <property type="entry name" value="AAA+ ATPASE DOMAIN-CONTAINING PROTEIN"/>
    <property type="match status" value="1"/>
</dbReference>
<dbReference type="AlphaFoldDB" id="A0A3D8J7J6"/>
<reference evidence="1 2" key="1">
    <citation type="submission" date="2018-04" db="EMBL/GenBank/DDBJ databases">
        <title>Novel Campyloabacter and Helicobacter Species and Strains.</title>
        <authorList>
            <person name="Mannion A.J."/>
            <person name="Shen Z."/>
            <person name="Fox J.G."/>
        </authorList>
    </citation>
    <scope>NUCLEOTIDE SEQUENCE [LARGE SCALE GENOMIC DNA]</scope>
    <source>
        <strain evidence="1 2">MIT 04-9362</strain>
    </source>
</reference>
<accession>A0A3D8J7J6</accession>
<dbReference type="SUPFAM" id="SSF52540">
    <property type="entry name" value="P-loop containing nucleoside triphosphate hydrolases"/>
    <property type="match status" value="1"/>
</dbReference>
<dbReference type="Proteomes" id="UP000256695">
    <property type="component" value="Unassembled WGS sequence"/>
</dbReference>
<evidence type="ECO:0000313" key="2">
    <source>
        <dbReference type="Proteomes" id="UP000256695"/>
    </source>
</evidence>
<protein>
    <submittedName>
        <fullName evidence="1">ATPase</fullName>
    </submittedName>
</protein>
<dbReference type="PANTHER" id="PTHR33295">
    <property type="entry name" value="ATPASE"/>
    <property type="match status" value="1"/>
</dbReference>
<dbReference type="InterPro" id="IPR027417">
    <property type="entry name" value="P-loop_NTPase"/>
</dbReference>
<comment type="caution">
    <text evidence="1">The sequence shown here is derived from an EMBL/GenBank/DDBJ whole genome shotgun (WGS) entry which is preliminary data.</text>
</comment>